<organism evidence="2 3">
    <name type="scientific">Hymenobacter armeniacus</name>
    <dbReference type="NCBI Taxonomy" id="2771358"/>
    <lineage>
        <taxon>Bacteria</taxon>
        <taxon>Pseudomonadati</taxon>
        <taxon>Bacteroidota</taxon>
        <taxon>Cytophagia</taxon>
        <taxon>Cytophagales</taxon>
        <taxon>Hymenobacteraceae</taxon>
        <taxon>Hymenobacter</taxon>
    </lineage>
</organism>
<keyword evidence="3" id="KW-1185">Reference proteome</keyword>
<name>A0ABR8JS71_9BACT</name>
<dbReference type="RefSeq" id="WP_190924817.1">
    <property type="nucleotide sequence ID" value="NZ_JACXAC010000004.1"/>
</dbReference>
<dbReference type="EMBL" id="JACXAC010000004">
    <property type="protein sequence ID" value="MBD2722812.1"/>
    <property type="molecule type" value="Genomic_DNA"/>
</dbReference>
<reference evidence="2 3" key="1">
    <citation type="submission" date="2020-09" db="EMBL/GenBank/DDBJ databases">
        <authorList>
            <person name="Kim M.K."/>
        </authorList>
    </citation>
    <scope>NUCLEOTIDE SEQUENCE [LARGE SCALE GENOMIC DNA]</scope>
    <source>
        <strain evidence="2 3">BT189</strain>
    </source>
</reference>
<comment type="caution">
    <text evidence="2">The sequence shown here is derived from an EMBL/GenBank/DDBJ whole genome shotgun (WGS) entry which is preliminary data.</text>
</comment>
<evidence type="ECO:0000313" key="3">
    <source>
        <dbReference type="Proteomes" id="UP000606003"/>
    </source>
</evidence>
<accession>A0ABR8JS71</accession>
<dbReference type="Proteomes" id="UP000606003">
    <property type="component" value="Unassembled WGS sequence"/>
</dbReference>
<protein>
    <recommendedName>
        <fullName evidence="4">DUF5683 domain-containing protein</fullName>
    </recommendedName>
</protein>
<evidence type="ECO:0000313" key="2">
    <source>
        <dbReference type="EMBL" id="MBD2722812.1"/>
    </source>
</evidence>
<feature type="signal peptide" evidence="1">
    <location>
        <begin position="1"/>
        <end position="32"/>
    </location>
</feature>
<keyword evidence="1" id="KW-0732">Signal</keyword>
<sequence>MHKLDCLAAAGWRLRGAVITALVFSLFAPAQAQQAPATIRLHPEDAERGLNGPQHNFEFLPPGVGGDAYQSAGFFGQQLRPYLAGNAQALAHLDQYRRQKTIFLVDRVVAVGAFGLWGQQILAGDERQYFNNTQKVALGVFATSLLATVFINRNTNTYMKRAVEAYNAAPPAHGSVWPRLRPSSMGIGAAPTGQPLLALRWNLR</sequence>
<gene>
    <name evidence="2" type="ORF">IC234_11825</name>
</gene>
<evidence type="ECO:0008006" key="4">
    <source>
        <dbReference type="Google" id="ProtNLM"/>
    </source>
</evidence>
<feature type="chain" id="PRO_5047130747" description="DUF5683 domain-containing protein" evidence="1">
    <location>
        <begin position="33"/>
        <end position="204"/>
    </location>
</feature>
<evidence type="ECO:0000256" key="1">
    <source>
        <dbReference type="SAM" id="SignalP"/>
    </source>
</evidence>
<proteinExistence type="predicted"/>